<reference evidence="6 7" key="1">
    <citation type="submission" date="2017-09" db="EMBL/GenBank/DDBJ databases">
        <authorList>
            <consortium name="International Durum Wheat Genome Sequencing Consortium (IDWGSC)"/>
            <person name="Milanesi L."/>
        </authorList>
    </citation>
    <scope>NUCLEOTIDE SEQUENCE [LARGE SCALE GENOMIC DNA]</scope>
    <source>
        <strain evidence="7">cv. Svevo</strain>
    </source>
</reference>
<dbReference type="AlphaFoldDB" id="A0A9R0S5T2"/>
<keyword evidence="7" id="KW-1185">Reference proteome</keyword>
<proteinExistence type="predicted"/>
<sequence length="256" mass="28418">MAHTYEESTKKQHSIPSWLTPTKGLPSTPYPIKEAPPFKSCNDLSTFHTLVTETVRTFQTNFNRQQKVDKSSSICSCDRLTRSLEILIFAKVVPRSDVLRVIWLSGAEKGKGYAVGFLDITLHAVSRDPEAYPSPCLYTQIEAEADSDEEDGDFDSEAGGDSQLPKISEMRIILADAAQQENEDSDLFHGGDMTNGGWIHGDEDEHMVDGIDPEFFIPNPIGQNGGDDLSSSVLELQINDQRFEDADEEEAHENGH</sequence>
<evidence type="ECO:0000256" key="2">
    <source>
        <dbReference type="ARBA" id="ARBA00004496"/>
    </source>
</evidence>
<dbReference type="GO" id="GO:0000387">
    <property type="term" value="P:spliceosomal snRNP assembly"/>
    <property type="evidence" value="ECO:0007669"/>
    <property type="project" value="TreeGrafter"/>
</dbReference>
<dbReference type="Proteomes" id="UP000324705">
    <property type="component" value="Chromosome 4A"/>
</dbReference>
<comment type="subcellular location">
    <subcellularLocation>
        <location evidence="2">Cytoplasm</location>
    </subcellularLocation>
    <subcellularLocation>
        <location evidence="1">Nucleus</location>
    </subcellularLocation>
</comment>
<dbReference type="InterPro" id="IPR039924">
    <property type="entry name" value="ICln/Lot5/Saf5"/>
</dbReference>
<name>A0A9R0S5T2_TRITD</name>
<feature type="compositionally biased region" description="Basic and acidic residues" evidence="5">
    <location>
        <begin position="1"/>
        <end position="10"/>
    </location>
</feature>
<protein>
    <submittedName>
        <fullName evidence="6">Uncharacterized protein</fullName>
    </submittedName>
</protein>
<gene>
    <name evidence="6" type="ORF">TRITD_4Av1G034450</name>
</gene>
<dbReference type="PANTHER" id="PTHR21399:SF2">
    <property type="entry name" value="NUCLEOTIDE-SENSITIVE CHLORIDE CONDUCTANCE REGULATOR FAMILY PROTEIN, EXPRESSED"/>
    <property type="match status" value="1"/>
</dbReference>
<evidence type="ECO:0000313" key="6">
    <source>
        <dbReference type="EMBL" id="VAH88838.1"/>
    </source>
</evidence>
<dbReference type="Pfam" id="PF03517">
    <property type="entry name" value="Voldacs"/>
    <property type="match status" value="1"/>
</dbReference>
<accession>A0A9R0S5T2</accession>
<dbReference type="GO" id="GO:0005829">
    <property type="term" value="C:cytosol"/>
    <property type="evidence" value="ECO:0007669"/>
    <property type="project" value="TreeGrafter"/>
</dbReference>
<evidence type="ECO:0000256" key="4">
    <source>
        <dbReference type="ARBA" id="ARBA00023242"/>
    </source>
</evidence>
<keyword evidence="4" id="KW-0539">Nucleus</keyword>
<dbReference type="GO" id="GO:0034715">
    <property type="term" value="C:pICln-Sm protein complex"/>
    <property type="evidence" value="ECO:0007669"/>
    <property type="project" value="TreeGrafter"/>
</dbReference>
<dbReference type="Gene3D" id="2.30.29.30">
    <property type="entry name" value="Pleckstrin-homology domain (PH domain)/Phosphotyrosine-binding domain (PTB)"/>
    <property type="match status" value="1"/>
</dbReference>
<evidence type="ECO:0000256" key="5">
    <source>
        <dbReference type="SAM" id="MobiDB-lite"/>
    </source>
</evidence>
<dbReference type="InterPro" id="IPR011993">
    <property type="entry name" value="PH-like_dom_sf"/>
</dbReference>
<dbReference type="GO" id="GO:0005681">
    <property type="term" value="C:spliceosomal complex"/>
    <property type="evidence" value="ECO:0007669"/>
    <property type="project" value="TreeGrafter"/>
</dbReference>
<feature type="region of interest" description="Disordered" evidence="5">
    <location>
        <begin position="1"/>
        <end position="22"/>
    </location>
</feature>
<dbReference type="GO" id="GO:0045292">
    <property type="term" value="P:mRNA cis splicing, via spliceosome"/>
    <property type="evidence" value="ECO:0007669"/>
    <property type="project" value="TreeGrafter"/>
</dbReference>
<dbReference type="EMBL" id="LT934117">
    <property type="protein sequence ID" value="VAH88838.1"/>
    <property type="molecule type" value="Genomic_DNA"/>
</dbReference>
<evidence type="ECO:0000256" key="3">
    <source>
        <dbReference type="ARBA" id="ARBA00022490"/>
    </source>
</evidence>
<dbReference type="PANTHER" id="PTHR21399">
    <property type="entry name" value="CHLORIDE CONDUCTANCE REGULATORY PROTEIN ICLN"/>
    <property type="match status" value="1"/>
</dbReference>
<evidence type="ECO:0000256" key="1">
    <source>
        <dbReference type="ARBA" id="ARBA00004123"/>
    </source>
</evidence>
<evidence type="ECO:0000313" key="7">
    <source>
        <dbReference type="Proteomes" id="UP000324705"/>
    </source>
</evidence>
<organism evidence="6 7">
    <name type="scientific">Triticum turgidum subsp. durum</name>
    <name type="common">Durum wheat</name>
    <name type="synonym">Triticum durum</name>
    <dbReference type="NCBI Taxonomy" id="4567"/>
    <lineage>
        <taxon>Eukaryota</taxon>
        <taxon>Viridiplantae</taxon>
        <taxon>Streptophyta</taxon>
        <taxon>Embryophyta</taxon>
        <taxon>Tracheophyta</taxon>
        <taxon>Spermatophyta</taxon>
        <taxon>Magnoliopsida</taxon>
        <taxon>Liliopsida</taxon>
        <taxon>Poales</taxon>
        <taxon>Poaceae</taxon>
        <taxon>BOP clade</taxon>
        <taxon>Pooideae</taxon>
        <taxon>Triticodae</taxon>
        <taxon>Triticeae</taxon>
        <taxon>Triticinae</taxon>
        <taxon>Triticum</taxon>
    </lineage>
</organism>
<dbReference type="Gramene" id="TRITD4Av1G034450.1">
    <property type="protein sequence ID" value="TRITD4Av1G034450.1"/>
    <property type="gene ID" value="TRITD4Av1G034450"/>
</dbReference>
<keyword evidence="3" id="KW-0963">Cytoplasm</keyword>